<dbReference type="InterPro" id="IPR011882">
    <property type="entry name" value="PaaC"/>
</dbReference>
<keyword evidence="1" id="KW-0560">Oxidoreductase</keyword>
<evidence type="ECO:0000313" key="2">
    <source>
        <dbReference type="Proteomes" id="UP001069090"/>
    </source>
</evidence>
<dbReference type="InterPro" id="IPR052703">
    <property type="entry name" value="Aromatic_CoA_ox/epox"/>
</dbReference>
<dbReference type="PIRSF" id="PIRSF037834">
    <property type="entry name" value="PA_CoA_Oase3"/>
    <property type="match status" value="1"/>
</dbReference>
<organism evidence="1 2">
    <name type="scientific">Dasania phycosphaerae</name>
    <dbReference type="NCBI Taxonomy" id="2950436"/>
    <lineage>
        <taxon>Bacteria</taxon>
        <taxon>Pseudomonadati</taxon>
        <taxon>Pseudomonadota</taxon>
        <taxon>Gammaproteobacteria</taxon>
        <taxon>Cellvibrionales</taxon>
        <taxon>Spongiibacteraceae</taxon>
        <taxon>Dasania</taxon>
    </lineage>
</organism>
<sequence length="260" mass="29782">MSTSQSSDHDSKQDLINYVLRLGDDALILGHRLSEWVSRGPFLEEDIALGNVALDYIGRSRMCYNYAAELSGEGKTEDDFAYLRDERQFQNFLINELPRGDFAYTIARQLFVDVFNKHYLSALLQSKDQTLAAIAAKGIKETQYHLRRSREWTLRLGDGTDESHQRMQTAIDELWGYTHEIFEHDDIEQRLIDAGIAVDAAAFQKQWLADVSAILAEATLTVPDAEWAVRGGREGYHTEHLSLLLTEMQFVYRAYPNAKW</sequence>
<dbReference type="Pfam" id="PF05138">
    <property type="entry name" value="PaaA_PaaC"/>
    <property type="match status" value="1"/>
</dbReference>
<dbReference type="InterPro" id="IPR009078">
    <property type="entry name" value="Ferritin-like_SF"/>
</dbReference>
<dbReference type="PANTHER" id="PTHR30458">
    <property type="entry name" value="PHENYLACETIC ACID DEGRADATION PROTEIN PAA"/>
    <property type="match status" value="1"/>
</dbReference>
<accession>A0A9J6RS70</accession>
<keyword evidence="2" id="KW-1185">Reference proteome</keyword>
<dbReference type="PANTHER" id="PTHR30458:SF0">
    <property type="entry name" value="1,2-PHENYLACETYL-COA EPOXIDASE, SUBUNIT C"/>
    <property type="match status" value="1"/>
</dbReference>
<dbReference type="GO" id="GO:0097266">
    <property type="term" value="F:phenylacetyl-CoA 1,2-epoxidase activity"/>
    <property type="evidence" value="ECO:0007669"/>
    <property type="project" value="UniProtKB-EC"/>
</dbReference>
<dbReference type="GO" id="GO:0005829">
    <property type="term" value="C:cytosol"/>
    <property type="evidence" value="ECO:0007669"/>
    <property type="project" value="TreeGrafter"/>
</dbReference>
<dbReference type="AlphaFoldDB" id="A0A9J6RS70"/>
<name>A0A9J6RS70_9GAMM</name>
<dbReference type="RefSeq" id="WP_258333051.1">
    <property type="nucleotide sequence ID" value="NZ_JAPTGG010000023.1"/>
</dbReference>
<dbReference type="InterPro" id="IPR007814">
    <property type="entry name" value="PaaA_PaaC"/>
</dbReference>
<comment type="caution">
    <text evidence="1">The sequence shown here is derived from an EMBL/GenBank/DDBJ whole genome shotgun (WGS) entry which is preliminary data.</text>
</comment>
<reference evidence="1 2" key="1">
    <citation type="submission" date="2022-12" db="EMBL/GenBank/DDBJ databases">
        <title>Dasania phycosphaerae sp. nov., isolated from particulate material of the south coast of Korea.</title>
        <authorList>
            <person name="Jiang Y."/>
        </authorList>
    </citation>
    <scope>NUCLEOTIDE SEQUENCE [LARGE SCALE GENOMIC DNA]</scope>
    <source>
        <strain evidence="1 2">GY-19</strain>
    </source>
</reference>
<gene>
    <name evidence="1" type="primary">paaC</name>
    <name evidence="1" type="ORF">O0V09_18140</name>
</gene>
<dbReference type="FunFam" id="1.20.1260.10:FF:000012">
    <property type="entry name" value="1,2-phenylacetyl-CoA epoxidase, subunit C"/>
    <property type="match status" value="1"/>
</dbReference>
<dbReference type="Gene3D" id="1.20.1260.10">
    <property type="match status" value="1"/>
</dbReference>
<protein>
    <submittedName>
        <fullName evidence="1">Phenylacetate-CoA oxygenase subunit PaaC</fullName>
        <ecNumber evidence="1">1.14.13.149</ecNumber>
    </submittedName>
</protein>
<dbReference type="EC" id="1.14.13.149" evidence="1"/>
<dbReference type="NCBIfam" id="TIGR02158">
    <property type="entry name" value="PA_CoA_Oxy3"/>
    <property type="match status" value="1"/>
</dbReference>
<proteinExistence type="predicted"/>
<evidence type="ECO:0000313" key="1">
    <source>
        <dbReference type="EMBL" id="MCZ0867121.1"/>
    </source>
</evidence>
<dbReference type="InterPro" id="IPR012347">
    <property type="entry name" value="Ferritin-like"/>
</dbReference>
<dbReference type="Proteomes" id="UP001069090">
    <property type="component" value="Unassembled WGS sequence"/>
</dbReference>
<dbReference type="GO" id="GO:0010124">
    <property type="term" value="P:phenylacetate catabolic process"/>
    <property type="evidence" value="ECO:0007669"/>
    <property type="project" value="InterPro"/>
</dbReference>
<dbReference type="SUPFAM" id="SSF47240">
    <property type="entry name" value="Ferritin-like"/>
    <property type="match status" value="1"/>
</dbReference>
<dbReference type="EMBL" id="JAPTGG010000023">
    <property type="protein sequence ID" value="MCZ0867121.1"/>
    <property type="molecule type" value="Genomic_DNA"/>
</dbReference>